<dbReference type="PRINTS" id="PR00368">
    <property type="entry name" value="FADPNR"/>
</dbReference>
<evidence type="ECO:0000256" key="2">
    <source>
        <dbReference type="ARBA" id="ARBA00022630"/>
    </source>
</evidence>
<comment type="cofactor">
    <cofactor evidence="1">
        <name>FAD</name>
        <dbReference type="ChEBI" id="CHEBI:57692"/>
    </cofactor>
</comment>
<accession>A0ABV2ZP65</accession>
<dbReference type="InterPro" id="IPR007419">
    <property type="entry name" value="BFD-like_2Fe2S-bd_dom"/>
</dbReference>
<name>A0ABV2ZP65_9ACTN</name>
<evidence type="ECO:0000313" key="6">
    <source>
        <dbReference type="EMBL" id="MEU3784280.1"/>
    </source>
</evidence>
<dbReference type="PANTHER" id="PTHR43429:SF3">
    <property type="entry name" value="NITRITE REDUCTASE [NAD(P)H]"/>
    <property type="match status" value="1"/>
</dbReference>
<comment type="caution">
    <text evidence="6">The sequence shown here is derived from an EMBL/GenBank/DDBJ whole genome shotgun (WGS) entry which is preliminary data.</text>
</comment>
<dbReference type="InterPro" id="IPR036188">
    <property type="entry name" value="FAD/NAD-bd_sf"/>
</dbReference>
<evidence type="ECO:0000259" key="4">
    <source>
        <dbReference type="Pfam" id="PF04324"/>
    </source>
</evidence>
<gene>
    <name evidence="6" type="ORF">AB0E89_27650</name>
</gene>
<dbReference type="EMBL" id="JBEZVE010000015">
    <property type="protein sequence ID" value="MEU3784280.1"/>
    <property type="molecule type" value="Genomic_DNA"/>
</dbReference>
<dbReference type="Proteomes" id="UP001550739">
    <property type="component" value="Unassembled WGS sequence"/>
</dbReference>
<evidence type="ECO:0000259" key="5">
    <source>
        <dbReference type="Pfam" id="PF07992"/>
    </source>
</evidence>
<dbReference type="Pfam" id="PF07992">
    <property type="entry name" value="Pyr_redox_2"/>
    <property type="match status" value="1"/>
</dbReference>
<keyword evidence="7" id="KW-1185">Reference proteome</keyword>
<keyword evidence="2" id="KW-0285">Flavoprotein</keyword>
<organism evidence="6 7">
    <name type="scientific">Streptomyces sp. 900129855</name>
    <dbReference type="NCBI Taxonomy" id="3155129"/>
    <lineage>
        <taxon>Bacteria</taxon>
        <taxon>Bacillati</taxon>
        <taxon>Actinomycetota</taxon>
        <taxon>Actinomycetes</taxon>
        <taxon>Kitasatosporales</taxon>
        <taxon>Streptomycetaceae</taxon>
        <taxon>Streptomyces</taxon>
    </lineage>
</organism>
<dbReference type="SUPFAM" id="SSF51905">
    <property type="entry name" value="FAD/NAD(P)-binding domain"/>
    <property type="match status" value="1"/>
</dbReference>
<dbReference type="Gene3D" id="1.10.10.1100">
    <property type="entry name" value="BFD-like [2Fe-2S]-binding domain"/>
    <property type="match status" value="1"/>
</dbReference>
<feature type="domain" description="BFD-like [2Fe-2S]-binding" evidence="4">
    <location>
        <begin position="374"/>
        <end position="419"/>
    </location>
</feature>
<proteinExistence type="predicted"/>
<feature type="domain" description="FAD/NAD(P)-binding" evidence="5">
    <location>
        <begin position="40"/>
        <end position="241"/>
    </location>
</feature>
<dbReference type="InterPro" id="IPR023753">
    <property type="entry name" value="FAD/NAD-binding_dom"/>
</dbReference>
<keyword evidence="3" id="KW-0274">FAD</keyword>
<evidence type="ECO:0000313" key="7">
    <source>
        <dbReference type="Proteomes" id="UP001550739"/>
    </source>
</evidence>
<sequence length="435" mass="45264">MSNVLVVGDGPAAQRLVDRMRHHGFEGAVTVLGAGPATVVTAVDRARRRVLAQVNGAPATYSYDALVLAVEARPLIPGIPGLLDCEGRLTEGVVAPGPASGTPPVTAESAVVLGEGPLAVETAASLAARGVGATLVCATPHPLYTRLGETCSGMLSERLERAGVTVLGGRTAVGRLPGRLRLDDGTTLRADTVVLCAGTAPDTRLARACGLDVRVGTVVDDRLRTSDPHVHAIGDSTAYDGRLADGPQVAWEQAEALAEILAGHAVTYRPRPSALRLRTDVADVAAIGSPADLHRPGTRRIGLTDRANRRYVRLALRDERVVAAVLFGLPQAIATIGFLHRRGQRLPSDRLGLLLDLPPGPVSGSAAGGGNAPVCLCGNVSEQTLLKAWRAGSRTVTELAKTTRATTGCGGCTGPVEELCRVWARASRQEREKAS</sequence>
<dbReference type="InterPro" id="IPR050260">
    <property type="entry name" value="FAD-bd_OxRdtase"/>
</dbReference>
<evidence type="ECO:0000256" key="1">
    <source>
        <dbReference type="ARBA" id="ARBA00001974"/>
    </source>
</evidence>
<dbReference type="PANTHER" id="PTHR43429">
    <property type="entry name" value="PYRIDINE NUCLEOTIDE-DISULFIDE OXIDOREDUCTASE DOMAIN-CONTAINING"/>
    <property type="match status" value="1"/>
</dbReference>
<reference evidence="6 7" key="1">
    <citation type="submission" date="2024-06" db="EMBL/GenBank/DDBJ databases">
        <title>The Natural Products Discovery Center: Release of the First 8490 Sequenced Strains for Exploring Actinobacteria Biosynthetic Diversity.</title>
        <authorList>
            <person name="Kalkreuter E."/>
            <person name="Kautsar S.A."/>
            <person name="Yang D."/>
            <person name="Bader C.D."/>
            <person name="Teijaro C.N."/>
            <person name="Fluegel L."/>
            <person name="Davis C.M."/>
            <person name="Simpson J.R."/>
            <person name="Lauterbach L."/>
            <person name="Steele A.D."/>
            <person name="Gui C."/>
            <person name="Meng S."/>
            <person name="Li G."/>
            <person name="Viehrig K."/>
            <person name="Ye F."/>
            <person name="Su P."/>
            <person name="Kiefer A.F."/>
            <person name="Nichols A."/>
            <person name="Cepeda A.J."/>
            <person name="Yan W."/>
            <person name="Fan B."/>
            <person name="Jiang Y."/>
            <person name="Adhikari A."/>
            <person name="Zheng C.-J."/>
            <person name="Schuster L."/>
            <person name="Cowan T.M."/>
            <person name="Smanski M.J."/>
            <person name="Chevrette M.G."/>
            <person name="De Carvalho L.P.S."/>
            <person name="Shen B."/>
        </authorList>
    </citation>
    <scope>NUCLEOTIDE SEQUENCE [LARGE SCALE GENOMIC DNA]</scope>
    <source>
        <strain evidence="6 7">NPDC033843</strain>
    </source>
</reference>
<dbReference type="Pfam" id="PF04324">
    <property type="entry name" value="Fer2_BFD"/>
    <property type="match status" value="1"/>
</dbReference>
<dbReference type="Gene3D" id="3.50.50.60">
    <property type="entry name" value="FAD/NAD(P)-binding domain"/>
    <property type="match status" value="2"/>
</dbReference>
<dbReference type="InterPro" id="IPR041854">
    <property type="entry name" value="BFD-like_2Fe2S-bd_dom_sf"/>
</dbReference>
<evidence type="ECO:0000256" key="3">
    <source>
        <dbReference type="ARBA" id="ARBA00022827"/>
    </source>
</evidence>
<dbReference type="RefSeq" id="WP_334576604.1">
    <property type="nucleotide sequence ID" value="NZ_JBEZVE010000015.1"/>
</dbReference>
<protein>
    <submittedName>
        <fullName evidence="6">FAD-dependent oxidoreductase</fullName>
    </submittedName>
</protein>